<dbReference type="PANTHER" id="PTHR43876">
    <property type="entry name" value="UBIQUINONE BIOSYNTHESIS MONOOXYGENASE COQ6, MITOCHONDRIAL"/>
    <property type="match status" value="1"/>
</dbReference>
<dbReference type="PRINTS" id="PR00420">
    <property type="entry name" value="RNGMNOXGNASE"/>
</dbReference>
<accession>S6B7D8</accession>
<keyword evidence="10" id="KW-1185">Reference proteome</keyword>
<evidence type="ECO:0000259" key="8">
    <source>
        <dbReference type="Pfam" id="PF01494"/>
    </source>
</evidence>
<evidence type="ECO:0000256" key="4">
    <source>
        <dbReference type="ARBA" id="ARBA00022630"/>
    </source>
</evidence>
<dbReference type="GO" id="GO:0071949">
    <property type="term" value="F:FAD binding"/>
    <property type="evidence" value="ECO:0007669"/>
    <property type="project" value="InterPro"/>
</dbReference>
<comment type="pathway">
    <text evidence="2">Cofactor biosynthesis; ubiquinone biosynthesis.</text>
</comment>
<dbReference type="UniPathway" id="UPA00232"/>
<gene>
    <name evidence="9" type="ORF">SCD_n02555</name>
</gene>
<dbReference type="InterPro" id="IPR036188">
    <property type="entry name" value="FAD/NAD-bd_sf"/>
</dbReference>
<organism evidence="9 10">
    <name type="scientific">Sulfuricella denitrificans (strain DSM 22764 / NBRC 105220 / skB26)</name>
    <dbReference type="NCBI Taxonomy" id="1163617"/>
    <lineage>
        <taxon>Bacteria</taxon>
        <taxon>Pseudomonadati</taxon>
        <taxon>Pseudomonadota</taxon>
        <taxon>Betaproteobacteria</taxon>
        <taxon>Nitrosomonadales</taxon>
        <taxon>Sulfuricellaceae</taxon>
        <taxon>Sulfuricella</taxon>
    </lineage>
</organism>
<sequence length="409" mass="44765">MSDEFDVIIVGAGLVGASFAQAMKDSGLKLALVEGVAPTAPAPEWTSRVYAISPGSIEFLSESGAWQQFDAARIAPVLGMHIYGDDGKSNLDFDAHQSGLSELAVIAEVRHMQYGLWQALQRQENLELFCPARCASMSLQEEIAVLRLEDGRELRAPLMVGADGRDSWVRSQAGMDAEPAPYRQMGVIANFETELPHGDAAWEWFRGDGVLAFLPLPGDREGQSKGPSGDTTPERHRISIVWTAFEERAAELMALQPDAFCQQVQEASLSALGELKLLSKPAAFPLRLLHLEHLVKPRVALIGDAAHNVHPLAGQGVNLGFQDARELAKVLKDRGPQPDCGDYFLLRRYERARKADILAMQMVTDGLQKLFNNRNPALKLARNLGLSITGSLPWLKNGLVQHAVGRHLN</sequence>
<keyword evidence="4" id="KW-0285">Flavoprotein</keyword>
<dbReference type="Pfam" id="PF01494">
    <property type="entry name" value="FAD_binding_3"/>
    <property type="match status" value="1"/>
</dbReference>
<evidence type="ECO:0000256" key="3">
    <source>
        <dbReference type="ARBA" id="ARBA00005349"/>
    </source>
</evidence>
<proteinExistence type="inferred from homology"/>
<evidence type="ECO:0000313" key="10">
    <source>
        <dbReference type="Proteomes" id="UP000015559"/>
    </source>
</evidence>
<dbReference type="NCBIfam" id="NF005788">
    <property type="entry name" value="PRK07608.1-3"/>
    <property type="match status" value="1"/>
</dbReference>
<dbReference type="GO" id="GO:0006744">
    <property type="term" value="P:ubiquinone biosynthetic process"/>
    <property type="evidence" value="ECO:0007669"/>
    <property type="project" value="UniProtKB-UniPathway"/>
</dbReference>
<dbReference type="GO" id="GO:0004497">
    <property type="term" value="F:monooxygenase activity"/>
    <property type="evidence" value="ECO:0007669"/>
    <property type="project" value="UniProtKB-KW"/>
</dbReference>
<dbReference type="InterPro" id="IPR010971">
    <property type="entry name" value="UbiH/COQ6"/>
</dbReference>
<dbReference type="InterPro" id="IPR018168">
    <property type="entry name" value="Ubi_Hdrlase_CS"/>
</dbReference>
<dbReference type="RefSeq" id="WP_009207684.1">
    <property type="nucleotide sequence ID" value="NC_022357.1"/>
</dbReference>
<name>S6B7D8_SULDS</name>
<keyword evidence="7" id="KW-0503">Monooxygenase</keyword>
<evidence type="ECO:0000256" key="1">
    <source>
        <dbReference type="ARBA" id="ARBA00001974"/>
    </source>
</evidence>
<dbReference type="HOGENOM" id="CLU_009665_8_3_4"/>
<dbReference type="Gene3D" id="3.50.50.60">
    <property type="entry name" value="FAD/NAD(P)-binding domain"/>
    <property type="match status" value="2"/>
</dbReference>
<evidence type="ECO:0000313" key="9">
    <source>
        <dbReference type="EMBL" id="BAN36357.1"/>
    </source>
</evidence>
<dbReference type="InterPro" id="IPR002938">
    <property type="entry name" value="FAD-bd"/>
</dbReference>
<dbReference type="AlphaFoldDB" id="S6B7D8"/>
<keyword evidence="6" id="KW-0560">Oxidoreductase</keyword>
<protein>
    <submittedName>
        <fullName evidence="9">Ubiquinone biosynthesis hydroxylase, UbiH/UbiF/VisC/COQ6 family</fullName>
    </submittedName>
</protein>
<dbReference type="PANTHER" id="PTHR43876:SF7">
    <property type="entry name" value="UBIQUINONE BIOSYNTHESIS MONOOXYGENASE COQ6, MITOCHONDRIAL"/>
    <property type="match status" value="1"/>
</dbReference>
<dbReference type="GO" id="GO:0110142">
    <property type="term" value="C:ubiquinone biosynthesis complex"/>
    <property type="evidence" value="ECO:0007669"/>
    <property type="project" value="UniProtKB-ARBA"/>
</dbReference>
<feature type="domain" description="FAD-binding" evidence="8">
    <location>
        <begin position="5"/>
        <end position="332"/>
    </location>
</feature>
<evidence type="ECO:0000256" key="5">
    <source>
        <dbReference type="ARBA" id="ARBA00022827"/>
    </source>
</evidence>
<keyword evidence="5" id="KW-0274">FAD</keyword>
<evidence type="ECO:0000256" key="2">
    <source>
        <dbReference type="ARBA" id="ARBA00004749"/>
    </source>
</evidence>
<dbReference type="FunFam" id="3.50.50.60:FF:000021">
    <property type="entry name" value="Ubiquinone biosynthesis monooxygenase COQ6"/>
    <property type="match status" value="1"/>
</dbReference>
<dbReference type="SUPFAM" id="SSF51905">
    <property type="entry name" value="FAD/NAD(P)-binding domain"/>
    <property type="match status" value="1"/>
</dbReference>
<reference evidence="9 10" key="1">
    <citation type="journal article" date="2012" name="Appl. Environ. Microbiol.">
        <title>Draft genome sequence of a psychrotolerant sulfur-oxidizing bacterium, Sulfuricella denitrificans skB26, and proteomic insights into cold adaptation.</title>
        <authorList>
            <person name="Watanabe T."/>
            <person name="Kojima H."/>
            <person name="Fukui M."/>
        </authorList>
    </citation>
    <scope>NUCLEOTIDE SEQUENCE [LARGE SCALE GENOMIC DNA]</scope>
    <source>
        <strain evidence="10">skB26</strain>
    </source>
</reference>
<evidence type="ECO:0000256" key="7">
    <source>
        <dbReference type="ARBA" id="ARBA00023033"/>
    </source>
</evidence>
<keyword evidence="9" id="KW-0830">Ubiquinone</keyword>
<dbReference type="NCBIfam" id="TIGR01988">
    <property type="entry name" value="Ubi-OHases"/>
    <property type="match status" value="1"/>
</dbReference>
<dbReference type="EMBL" id="AP013066">
    <property type="protein sequence ID" value="BAN36357.1"/>
    <property type="molecule type" value="Genomic_DNA"/>
</dbReference>
<dbReference type="eggNOG" id="COG0654">
    <property type="taxonomic scope" value="Bacteria"/>
</dbReference>
<dbReference type="PROSITE" id="PS01304">
    <property type="entry name" value="UBIH"/>
    <property type="match status" value="1"/>
</dbReference>
<dbReference type="STRING" id="1163617.SCD_n02555"/>
<dbReference type="InterPro" id="IPR051205">
    <property type="entry name" value="UbiH/COQ6_monooxygenase"/>
</dbReference>
<comment type="similarity">
    <text evidence="3">Belongs to the UbiH/COQ6 family.</text>
</comment>
<comment type="cofactor">
    <cofactor evidence="1">
        <name>FAD</name>
        <dbReference type="ChEBI" id="CHEBI:57692"/>
    </cofactor>
</comment>
<evidence type="ECO:0000256" key="6">
    <source>
        <dbReference type="ARBA" id="ARBA00023002"/>
    </source>
</evidence>
<dbReference type="OrthoDB" id="9769565at2"/>
<dbReference type="Proteomes" id="UP000015559">
    <property type="component" value="Chromosome"/>
</dbReference>
<dbReference type="KEGG" id="sdr:SCD_n02555"/>
<dbReference type="GO" id="GO:0016705">
    <property type="term" value="F:oxidoreductase activity, acting on paired donors, with incorporation or reduction of molecular oxygen"/>
    <property type="evidence" value="ECO:0007669"/>
    <property type="project" value="InterPro"/>
</dbReference>